<evidence type="ECO:0000256" key="9">
    <source>
        <dbReference type="SAM" id="Phobius"/>
    </source>
</evidence>
<feature type="transmembrane region" description="Helical" evidence="9">
    <location>
        <begin position="167"/>
        <end position="184"/>
    </location>
</feature>
<dbReference type="AlphaFoldDB" id="A0A4S8QB36"/>
<protein>
    <recommendedName>
        <fullName evidence="2">histidine kinase</fullName>
        <ecNumber evidence="2">2.7.13.3</ecNumber>
    </recommendedName>
</protein>
<dbReference type="EMBL" id="STGY01000060">
    <property type="protein sequence ID" value="THV40102.1"/>
    <property type="molecule type" value="Genomic_DNA"/>
</dbReference>
<dbReference type="Pfam" id="PF02518">
    <property type="entry name" value="HATPase_c"/>
    <property type="match status" value="1"/>
</dbReference>
<keyword evidence="7" id="KW-0067">ATP-binding</keyword>
<accession>A0A4S8QB36</accession>
<feature type="transmembrane region" description="Helical" evidence="9">
    <location>
        <begin position="190"/>
        <end position="211"/>
    </location>
</feature>
<evidence type="ECO:0000259" key="11">
    <source>
        <dbReference type="Pfam" id="PF07730"/>
    </source>
</evidence>
<evidence type="ECO:0000313" key="13">
    <source>
        <dbReference type="Proteomes" id="UP000308760"/>
    </source>
</evidence>
<sequence>MPPSLARRGPGPLRLDDRFRGGGIGLSAEAGDYPVRFQGMSAKPSPSARMNRVAMRLLKIATVGGLVLTLLAEAFSGSDDSPMPMGEPIGWVQFPVALLAIAVFTLYRPGRKWWIAVVAFASIALTVLAMITNTDPQTRSIGVAESFAMLLLMLYAVRQWDASPGRWVAVVLGLAIVMIGFRYFTYPGSIVAGILMITMAMTTVIGFGAYLRSLDRLRRETQEEVRQAERLELAREMHDFVAHHVTGIVVLAQAAQVADTNPQKSFADIEEAGLAALASMRRMVTMLREPDSGGGTNPLGDLAQIEDLVERFSREGTDATCFISPELAGRVAPEIAATAHRVVREALTNVRKHARGAHRVRVVVAATGGQGLEVAVRDDGRAPGRLSGTGAGVGLVGLTERVEAVGGQLRAQPRTQGGWETVAWLPTEPVSIER</sequence>
<dbReference type="EC" id="2.7.13.3" evidence="2"/>
<dbReference type="GO" id="GO:0005524">
    <property type="term" value="F:ATP binding"/>
    <property type="evidence" value="ECO:0007669"/>
    <property type="project" value="UniProtKB-KW"/>
</dbReference>
<dbReference type="InterPro" id="IPR011712">
    <property type="entry name" value="Sig_transdc_His_kin_sub3_dim/P"/>
</dbReference>
<comment type="caution">
    <text evidence="12">The sequence shown here is derived from an EMBL/GenBank/DDBJ whole genome shotgun (WGS) entry which is preliminary data.</text>
</comment>
<feature type="transmembrane region" description="Helical" evidence="9">
    <location>
        <begin position="88"/>
        <end position="106"/>
    </location>
</feature>
<keyword evidence="3" id="KW-0597">Phosphoprotein</keyword>
<dbReference type="GO" id="GO:0000155">
    <property type="term" value="F:phosphorelay sensor kinase activity"/>
    <property type="evidence" value="ECO:0007669"/>
    <property type="project" value="InterPro"/>
</dbReference>
<keyword evidence="4" id="KW-0808">Transferase</keyword>
<keyword evidence="9" id="KW-0812">Transmembrane</keyword>
<dbReference type="SUPFAM" id="SSF55874">
    <property type="entry name" value="ATPase domain of HSP90 chaperone/DNA topoisomerase II/histidine kinase"/>
    <property type="match status" value="1"/>
</dbReference>
<feature type="transmembrane region" description="Helical" evidence="9">
    <location>
        <begin position="57"/>
        <end position="76"/>
    </location>
</feature>
<feature type="domain" description="Signal transduction histidine kinase subgroup 3 dimerisation and phosphoacceptor" evidence="11">
    <location>
        <begin position="229"/>
        <end position="291"/>
    </location>
</feature>
<dbReference type="InterPro" id="IPR050482">
    <property type="entry name" value="Sensor_HK_TwoCompSys"/>
</dbReference>
<dbReference type="Gene3D" id="3.30.565.10">
    <property type="entry name" value="Histidine kinase-like ATPase, C-terminal domain"/>
    <property type="match status" value="1"/>
</dbReference>
<reference evidence="12 13" key="2">
    <citation type="submission" date="2019-05" db="EMBL/GenBank/DDBJ databases">
        <title>Glycomyces buryatensis sp. nov.</title>
        <authorList>
            <person name="Nikitina E."/>
        </authorList>
    </citation>
    <scope>NUCLEOTIDE SEQUENCE [LARGE SCALE GENOMIC DNA]</scope>
    <source>
        <strain evidence="12 13">18</strain>
    </source>
</reference>
<evidence type="ECO:0000259" key="10">
    <source>
        <dbReference type="Pfam" id="PF02518"/>
    </source>
</evidence>
<dbReference type="InterPro" id="IPR003594">
    <property type="entry name" value="HATPase_dom"/>
</dbReference>
<evidence type="ECO:0000256" key="6">
    <source>
        <dbReference type="ARBA" id="ARBA00022777"/>
    </source>
</evidence>
<organism evidence="12 13">
    <name type="scientific">Glycomyces buryatensis</name>
    <dbReference type="NCBI Taxonomy" id="2570927"/>
    <lineage>
        <taxon>Bacteria</taxon>
        <taxon>Bacillati</taxon>
        <taxon>Actinomycetota</taxon>
        <taxon>Actinomycetes</taxon>
        <taxon>Glycomycetales</taxon>
        <taxon>Glycomycetaceae</taxon>
        <taxon>Glycomyces</taxon>
    </lineage>
</organism>
<gene>
    <name evidence="12" type="ORF">FAB82_16395</name>
</gene>
<dbReference type="Gene3D" id="1.20.5.1930">
    <property type="match status" value="1"/>
</dbReference>
<evidence type="ECO:0000313" key="12">
    <source>
        <dbReference type="EMBL" id="THV40102.1"/>
    </source>
</evidence>
<evidence type="ECO:0000256" key="4">
    <source>
        <dbReference type="ARBA" id="ARBA00022679"/>
    </source>
</evidence>
<name>A0A4S8QB36_9ACTN</name>
<evidence type="ECO:0000256" key="7">
    <source>
        <dbReference type="ARBA" id="ARBA00022840"/>
    </source>
</evidence>
<dbReference type="InterPro" id="IPR036890">
    <property type="entry name" value="HATPase_C_sf"/>
</dbReference>
<keyword evidence="6 12" id="KW-0418">Kinase</keyword>
<keyword evidence="13" id="KW-1185">Reference proteome</keyword>
<feature type="domain" description="Histidine kinase/HSP90-like ATPase" evidence="10">
    <location>
        <begin position="338"/>
        <end position="428"/>
    </location>
</feature>
<keyword evidence="5" id="KW-0547">Nucleotide-binding</keyword>
<dbReference type="GO" id="GO:0016020">
    <property type="term" value="C:membrane"/>
    <property type="evidence" value="ECO:0007669"/>
    <property type="project" value="InterPro"/>
</dbReference>
<evidence type="ECO:0000256" key="2">
    <source>
        <dbReference type="ARBA" id="ARBA00012438"/>
    </source>
</evidence>
<evidence type="ECO:0000256" key="5">
    <source>
        <dbReference type="ARBA" id="ARBA00022741"/>
    </source>
</evidence>
<evidence type="ECO:0000256" key="3">
    <source>
        <dbReference type="ARBA" id="ARBA00022553"/>
    </source>
</evidence>
<dbReference type="PANTHER" id="PTHR24421">
    <property type="entry name" value="NITRATE/NITRITE SENSOR PROTEIN NARX-RELATED"/>
    <property type="match status" value="1"/>
</dbReference>
<feature type="transmembrane region" description="Helical" evidence="9">
    <location>
        <begin position="113"/>
        <end position="131"/>
    </location>
</feature>
<dbReference type="OrthoDB" id="227596at2"/>
<comment type="catalytic activity">
    <reaction evidence="1">
        <text>ATP + protein L-histidine = ADP + protein N-phospho-L-histidine.</text>
        <dbReference type="EC" id="2.7.13.3"/>
    </reaction>
</comment>
<dbReference type="GO" id="GO:0046983">
    <property type="term" value="F:protein dimerization activity"/>
    <property type="evidence" value="ECO:0007669"/>
    <property type="project" value="InterPro"/>
</dbReference>
<keyword evidence="9" id="KW-1133">Transmembrane helix</keyword>
<keyword evidence="9" id="KW-0472">Membrane</keyword>
<evidence type="ECO:0000256" key="1">
    <source>
        <dbReference type="ARBA" id="ARBA00000085"/>
    </source>
</evidence>
<dbReference type="PANTHER" id="PTHR24421:SF10">
    <property type="entry name" value="NITRATE_NITRITE SENSOR PROTEIN NARQ"/>
    <property type="match status" value="1"/>
</dbReference>
<feature type="transmembrane region" description="Helical" evidence="9">
    <location>
        <begin position="137"/>
        <end position="155"/>
    </location>
</feature>
<reference evidence="13" key="1">
    <citation type="submission" date="2019-04" db="EMBL/GenBank/DDBJ databases">
        <title>Nocardioides xinjiangensis sp. nov.</title>
        <authorList>
            <person name="Liu S."/>
        </authorList>
    </citation>
    <scope>NUCLEOTIDE SEQUENCE [LARGE SCALE GENOMIC DNA]</scope>
    <source>
        <strain evidence="13">18</strain>
    </source>
</reference>
<evidence type="ECO:0000256" key="8">
    <source>
        <dbReference type="ARBA" id="ARBA00023012"/>
    </source>
</evidence>
<dbReference type="Pfam" id="PF07730">
    <property type="entry name" value="HisKA_3"/>
    <property type="match status" value="1"/>
</dbReference>
<proteinExistence type="predicted"/>
<dbReference type="CDD" id="cd16917">
    <property type="entry name" value="HATPase_UhpB-NarQ-NarX-like"/>
    <property type="match status" value="1"/>
</dbReference>
<keyword evidence="8" id="KW-0902">Two-component regulatory system</keyword>
<dbReference type="Proteomes" id="UP000308760">
    <property type="component" value="Unassembled WGS sequence"/>
</dbReference>